<dbReference type="SMART" id="SM00936">
    <property type="entry name" value="PBP5_C"/>
    <property type="match status" value="1"/>
</dbReference>
<dbReference type="GO" id="GO:0006508">
    <property type="term" value="P:proteolysis"/>
    <property type="evidence" value="ECO:0007669"/>
    <property type="project" value="UniProtKB-KW"/>
</dbReference>
<keyword evidence="7 16" id="KW-0732">Signal</keyword>
<comment type="similarity">
    <text evidence="3 15">Belongs to the peptidase S11 family.</text>
</comment>
<protein>
    <recommendedName>
        <fullName evidence="4">serine-type D-Ala-D-Ala carboxypeptidase</fullName>
        <ecNumber evidence="4">3.4.16.4</ecNumber>
    </recommendedName>
</protein>
<evidence type="ECO:0000256" key="14">
    <source>
        <dbReference type="PIRSR" id="PIRSR618044-2"/>
    </source>
</evidence>
<keyword evidence="8 18" id="KW-0378">Hydrolase</keyword>
<proteinExistence type="inferred from homology"/>
<reference evidence="19" key="1">
    <citation type="submission" date="2019-12" db="EMBL/GenBank/DDBJ databases">
        <title>Complete genome of Terracaulis silvestris 0127_4.</title>
        <authorList>
            <person name="Vieira S."/>
            <person name="Riedel T."/>
            <person name="Sproer C."/>
            <person name="Pascual J."/>
            <person name="Boedeker C."/>
            <person name="Overmann J."/>
        </authorList>
    </citation>
    <scope>NUCLEOTIDE SEQUENCE [LARGE SCALE GENOMIC DNA]</scope>
    <source>
        <strain evidence="19">0127_4</strain>
    </source>
</reference>
<dbReference type="EMBL" id="CP047045">
    <property type="protein sequence ID" value="QGZ95130.1"/>
    <property type="molecule type" value="Genomic_DNA"/>
</dbReference>
<evidence type="ECO:0000256" key="2">
    <source>
        <dbReference type="ARBA" id="ARBA00004752"/>
    </source>
</evidence>
<dbReference type="Pfam" id="PF00768">
    <property type="entry name" value="Peptidase_S11"/>
    <property type="match status" value="1"/>
</dbReference>
<evidence type="ECO:0000256" key="13">
    <source>
        <dbReference type="PIRSR" id="PIRSR618044-1"/>
    </source>
</evidence>
<dbReference type="InterPro" id="IPR012338">
    <property type="entry name" value="Beta-lactam/transpept-like"/>
</dbReference>
<keyword evidence="10" id="KW-0573">Peptidoglycan synthesis</keyword>
<feature type="domain" description="Peptidase S11 D-Ala-D-Ala carboxypeptidase A C-terminal" evidence="17">
    <location>
        <begin position="285"/>
        <end position="375"/>
    </location>
</feature>
<feature type="chain" id="PRO_5026293004" description="serine-type D-Ala-D-Ala carboxypeptidase" evidence="16">
    <location>
        <begin position="25"/>
        <end position="393"/>
    </location>
</feature>
<evidence type="ECO:0000313" key="19">
    <source>
        <dbReference type="Proteomes" id="UP000431269"/>
    </source>
</evidence>
<evidence type="ECO:0000256" key="12">
    <source>
        <dbReference type="ARBA" id="ARBA00034000"/>
    </source>
</evidence>
<keyword evidence="11" id="KW-0961">Cell wall biogenesis/degradation</keyword>
<dbReference type="PRINTS" id="PR00725">
    <property type="entry name" value="DADACBPTASE1"/>
</dbReference>
<dbReference type="Proteomes" id="UP000431269">
    <property type="component" value="Chromosome"/>
</dbReference>
<evidence type="ECO:0000256" key="4">
    <source>
        <dbReference type="ARBA" id="ARBA00012448"/>
    </source>
</evidence>
<dbReference type="Gene3D" id="2.60.410.10">
    <property type="entry name" value="D-Ala-D-Ala carboxypeptidase, C-terminal domain"/>
    <property type="match status" value="1"/>
</dbReference>
<dbReference type="UniPathway" id="UPA00219"/>
<feature type="active site" description="Acyl-ester intermediate" evidence="13">
    <location>
        <position position="68"/>
    </location>
</feature>
<evidence type="ECO:0000256" key="10">
    <source>
        <dbReference type="ARBA" id="ARBA00022984"/>
    </source>
</evidence>
<evidence type="ECO:0000256" key="7">
    <source>
        <dbReference type="ARBA" id="ARBA00022729"/>
    </source>
</evidence>
<dbReference type="AlphaFoldDB" id="A0A6I6MJ27"/>
<evidence type="ECO:0000256" key="1">
    <source>
        <dbReference type="ARBA" id="ARBA00003217"/>
    </source>
</evidence>
<dbReference type="InterPro" id="IPR001967">
    <property type="entry name" value="Peptidase_S11_N"/>
</dbReference>
<keyword evidence="6" id="KW-0645">Protease</keyword>
<keyword evidence="5 18" id="KW-0121">Carboxypeptidase</keyword>
<evidence type="ECO:0000259" key="17">
    <source>
        <dbReference type="SMART" id="SM00936"/>
    </source>
</evidence>
<dbReference type="PANTHER" id="PTHR21581">
    <property type="entry name" value="D-ALANYL-D-ALANINE CARBOXYPEPTIDASE"/>
    <property type="match status" value="1"/>
</dbReference>
<organism evidence="18 19">
    <name type="scientific">Terricaulis silvestris</name>
    <dbReference type="NCBI Taxonomy" id="2686094"/>
    <lineage>
        <taxon>Bacteria</taxon>
        <taxon>Pseudomonadati</taxon>
        <taxon>Pseudomonadota</taxon>
        <taxon>Alphaproteobacteria</taxon>
        <taxon>Caulobacterales</taxon>
        <taxon>Caulobacteraceae</taxon>
        <taxon>Terricaulis</taxon>
    </lineage>
</organism>
<evidence type="ECO:0000256" key="5">
    <source>
        <dbReference type="ARBA" id="ARBA00022645"/>
    </source>
</evidence>
<comment type="catalytic activity">
    <reaction evidence="12">
        <text>Preferential cleavage: (Ac)2-L-Lys-D-Ala-|-D-Ala. Also transpeptidation of peptidyl-alanyl moieties that are N-acyl substituents of D-alanine.</text>
        <dbReference type="EC" id="3.4.16.4"/>
    </reaction>
</comment>
<feature type="signal peptide" evidence="16">
    <location>
        <begin position="1"/>
        <end position="24"/>
    </location>
</feature>
<evidence type="ECO:0000256" key="15">
    <source>
        <dbReference type="RuleBase" id="RU004016"/>
    </source>
</evidence>
<dbReference type="InterPro" id="IPR012907">
    <property type="entry name" value="Peptidase_S11_C"/>
</dbReference>
<feature type="active site" description="Proton acceptor" evidence="13">
    <location>
        <position position="71"/>
    </location>
</feature>
<dbReference type="GO" id="GO:0009252">
    <property type="term" value="P:peptidoglycan biosynthetic process"/>
    <property type="evidence" value="ECO:0007669"/>
    <property type="project" value="UniProtKB-UniPathway"/>
</dbReference>
<dbReference type="InterPro" id="IPR037167">
    <property type="entry name" value="Peptidase_S11_C_sf"/>
</dbReference>
<name>A0A6I6MJ27_9CAUL</name>
<feature type="active site" evidence="13">
    <location>
        <position position="133"/>
    </location>
</feature>
<dbReference type="Pfam" id="PF07943">
    <property type="entry name" value="PBP5_C"/>
    <property type="match status" value="1"/>
</dbReference>
<dbReference type="Gene3D" id="3.40.710.10">
    <property type="entry name" value="DD-peptidase/beta-lactamase superfamily"/>
    <property type="match status" value="1"/>
</dbReference>
<dbReference type="InterPro" id="IPR015956">
    <property type="entry name" value="Peniciliin-bd_prot_C_sf"/>
</dbReference>
<comment type="pathway">
    <text evidence="2">Cell wall biogenesis; peptidoglycan biosynthesis.</text>
</comment>
<dbReference type="GO" id="GO:0009002">
    <property type="term" value="F:serine-type D-Ala-D-Ala carboxypeptidase activity"/>
    <property type="evidence" value="ECO:0007669"/>
    <property type="project" value="UniProtKB-EC"/>
</dbReference>
<comment type="function">
    <text evidence="1">Removes C-terminal D-alanyl residues from sugar-peptide cell wall precursors.</text>
</comment>
<dbReference type="GO" id="GO:0008360">
    <property type="term" value="P:regulation of cell shape"/>
    <property type="evidence" value="ECO:0007669"/>
    <property type="project" value="UniProtKB-KW"/>
</dbReference>
<accession>A0A6I6MJ27</accession>
<dbReference type="GO" id="GO:0071555">
    <property type="term" value="P:cell wall organization"/>
    <property type="evidence" value="ECO:0007669"/>
    <property type="project" value="UniProtKB-KW"/>
</dbReference>
<dbReference type="SUPFAM" id="SSF56601">
    <property type="entry name" value="beta-lactamase/transpeptidase-like"/>
    <property type="match status" value="1"/>
</dbReference>
<dbReference type="InterPro" id="IPR018044">
    <property type="entry name" value="Peptidase_S11"/>
</dbReference>
<evidence type="ECO:0000256" key="6">
    <source>
        <dbReference type="ARBA" id="ARBA00022670"/>
    </source>
</evidence>
<dbReference type="SUPFAM" id="SSF69189">
    <property type="entry name" value="Penicillin-binding protein associated domain"/>
    <property type="match status" value="1"/>
</dbReference>
<evidence type="ECO:0000313" key="18">
    <source>
        <dbReference type="EMBL" id="QGZ95130.1"/>
    </source>
</evidence>
<dbReference type="PANTHER" id="PTHR21581:SF6">
    <property type="entry name" value="TRAFFICKING PROTEIN PARTICLE COMPLEX SUBUNIT 12"/>
    <property type="match status" value="1"/>
</dbReference>
<evidence type="ECO:0000256" key="11">
    <source>
        <dbReference type="ARBA" id="ARBA00023316"/>
    </source>
</evidence>
<evidence type="ECO:0000256" key="3">
    <source>
        <dbReference type="ARBA" id="ARBA00007164"/>
    </source>
</evidence>
<gene>
    <name evidence="18" type="primary">dacA</name>
    <name evidence="18" type="ORF">DSM104635_01974</name>
</gene>
<evidence type="ECO:0000256" key="16">
    <source>
        <dbReference type="SAM" id="SignalP"/>
    </source>
</evidence>
<dbReference type="KEGG" id="tsv:DSM104635_01974"/>
<evidence type="ECO:0000256" key="8">
    <source>
        <dbReference type="ARBA" id="ARBA00022801"/>
    </source>
</evidence>
<dbReference type="RefSeq" id="WP_158766017.1">
    <property type="nucleotide sequence ID" value="NZ_CP047045.1"/>
</dbReference>
<dbReference type="EC" id="3.4.16.4" evidence="4"/>
<feature type="binding site" evidence="14">
    <location>
        <position position="235"/>
    </location>
    <ligand>
        <name>substrate</name>
    </ligand>
</feature>
<sequence length="393" mass="42637">MKLQRALCAITLIAAMALAPTADAQRRRVRTPAPPPPPAVAQHVTIMDGASGALLDCENCNEPIPPASMAKLMTVLVVLEELQSGRITYNTRYTVSEYAWREHGAMSSGSHMFLPINESVAVRDLIQGAVIVSANDACVVLAEGIAGSEEAFVARMNRRARELGLTTARFRNVTGLDDPEQRISSSDLARLARHLIVNYPAFYRVYGRREFTYNNHTQSNRNPLLGAYPGADGMKTGHTDESGYGLIGSAVLNNERRIIVFNGLPTMAARNAEAQRLMRSGFNDFALTTLAEAGAEVGQAQVRLGGRRTVPLVAQQRIVIGGTRAVQAGLTAHVVYDGPLHPPIREGAEVAHLVVEGPGYETQRFPLVAGRNVGKANWFSRAWEGLRLTFFGP</sequence>
<evidence type="ECO:0000256" key="9">
    <source>
        <dbReference type="ARBA" id="ARBA00022960"/>
    </source>
</evidence>
<keyword evidence="19" id="KW-1185">Reference proteome</keyword>
<keyword evidence="9" id="KW-0133">Cell shape</keyword>